<reference evidence="1 2" key="1">
    <citation type="submission" date="2020-02" db="EMBL/GenBank/DDBJ databases">
        <authorList>
            <person name="Ma Q."/>
            <person name="Huang Y."/>
            <person name="Song X."/>
            <person name="Pei D."/>
        </authorList>
    </citation>
    <scope>NUCLEOTIDE SEQUENCE [LARGE SCALE GENOMIC DNA]</scope>
    <source>
        <strain evidence="1">Sxm20200214</strain>
        <tissue evidence="1">Leaf</tissue>
    </source>
</reference>
<dbReference type="Proteomes" id="UP000886595">
    <property type="component" value="Unassembled WGS sequence"/>
</dbReference>
<proteinExistence type="predicted"/>
<dbReference type="AlphaFoldDB" id="A0A8X8BFE2"/>
<gene>
    <name evidence="1" type="ORF">Bca52824_004277</name>
</gene>
<organism evidence="1 2">
    <name type="scientific">Brassica carinata</name>
    <name type="common">Ethiopian mustard</name>
    <name type="synonym">Abyssinian cabbage</name>
    <dbReference type="NCBI Taxonomy" id="52824"/>
    <lineage>
        <taxon>Eukaryota</taxon>
        <taxon>Viridiplantae</taxon>
        <taxon>Streptophyta</taxon>
        <taxon>Embryophyta</taxon>
        <taxon>Tracheophyta</taxon>
        <taxon>Spermatophyta</taxon>
        <taxon>Magnoliopsida</taxon>
        <taxon>eudicotyledons</taxon>
        <taxon>Gunneridae</taxon>
        <taxon>Pentapetalae</taxon>
        <taxon>rosids</taxon>
        <taxon>malvids</taxon>
        <taxon>Brassicales</taxon>
        <taxon>Brassicaceae</taxon>
        <taxon>Brassiceae</taxon>
        <taxon>Brassica</taxon>
    </lineage>
</organism>
<evidence type="ECO:0000313" key="1">
    <source>
        <dbReference type="EMBL" id="KAG2333097.1"/>
    </source>
</evidence>
<accession>A0A8X8BFE2</accession>
<comment type="caution">
    <text evidence="1">The sequence shown here is derived from an EMBL/GenBank/DDBJ whole genome shotgun (WGS) entry which is preliminary data.</text>
</comment>
<dbReference type="EMBL" id="JAAMPC010000001">
    <property type="protein sequence ID" value="KAG2333097.1"/>
    <property type="molecule type" value="Genomic_DNA"/>
</dbReference>
<sequence>MKWVNLVFKSLYGKSFTPLDMASILTVEINLNEYMQCYCGVCDKPAPCAQWMPSHCNASADSFERKSPTLESESFYYSD</sequence>
<keyword evidence="2" id="KW-1185">Reference proteome</keyword>
<name>A0A8X8BFE2_BRACI</name>
<evidence type="ECO:0000313" key="2">
    <source>
        <dbReference type="Proteomes" id="UP000886595"/>
    </source>
</evidence>
<protein>
    <submittedName>
        <fullName evidence="1">Uncharacterized protein</fullName>
    </submittedName>
</protein>
<dbReference type="OrthoDB" id="266020at2759"/>